<evidence type="ECO:0000259" key="1">
    <source>
        <dbReference type="Pfam" id="PF08662"/>
    </source>
</evidence>
<dbReference type="SUPFAM" id="SSF101898">
    <property type="entry name" value="NHL repeat"/>
    <property type="match status" value="1"/>
</dbReference>
<sequence>MGIPLTLYTDEQLILNCKQTSDYLGGLSRQQDANTFIDENVVNDRWTLRRTASAANRNYSVSTGSFHMGSYWCAWNDIGNSCVIGNGATLPRVVQLAGLDVAREQPSCVVMLSDTELAYGTDHGKLVCTNIESGNVSEEIQLSNNPICRIWDDCNGGIVAMALAEATIYHFRRDRAFSVSHYRLQMNTEVTCADLSHDRQYLCVADDHRLYFFRWEARATPFRTLEVCQLGNLEHITRISWDPVDRQVLVVTNRRLLCYDVRDHVLSVVTGQPHNVVEWSPMGKLFVLGNYQYSTLLHLFEYTSCGSWSSLGFTDITTRFGVRDVQHMAVLKTQLYLLRGDYCASYCID</sequence>
<organism evidence="2 3">
    <name type="scientific">Eremothecium sinecaudum</name>
    <dbReference type="NCBI Taxonomy" id="45286"/>
    <lineage>
        <taxon>Eukaryota</taxon>
        <taxon>Fungi</taxon>
        <taxon>Dikarya</taxon>
        <taxon>Ascomycota</taxon>
        <taxon>Saccharomycotina</taxon>
        <taxon>Saccharomycetes</taxon>
        <taxon>Saccharomycetales</taxon>
        <taxon>Saccharomycetaceae</taxon>
        <taxon>Eremothecium</taxon>
    </lineage>
</organism>
<reference evidence="2 3" key="1">
    <citation type="submission" date="2016-01" db="EMBL/GenBank/DDBJ databases">
        <title>Genome sequence of the yeast Holleya sinecauda.</title>
        <authorList>
            <person name="Dietrich F.S."/>
        </authorList>
    </citation>
    <scope>NUCLEOTIDE SEQUENCE [LARGE SCALE GENOMIC DNA]</scope>
    <source>
        <strain evidence="2 3">ATCC 58844</strain>
    </source>
</reference>
<evidence type="ECO:0000313" key="3">
    <source>
        <dbReference type="Proteomes" id="UP000243052"/>
    </source>
</evidence>
<proteinExistence type="predicted"/>
<dbReference type="Gene3D" id="2.130.10.10">
    <property type="entry name" value="YVTN repeat-like/Quinoprotein amine dehydrogenase"/>
    <property type="match status" value="1"/>
</dbReference>
<dbReference type="RefSeq" id="XP_017988356.1">
    <property type="nucleotide sequence ID" value="XM_018132867.1"/>
</dbReference>
<evidence type="ECO:0000313" key="2">
    <source>
        <dbReference type="EMBL" id="AMD21360.1"/>
    </source>
</evidence>
<dbReference type="Pfam" id="PF08662">
    <property type="entry name" value="eIF2A"/>
    <property type="match status" value="1"/>
</dbReference>
<protein>
    <submittedName>
        <fullName evidence="2">HER081Wp</fullName>
    </submittedName>
</protein>
<dbReference type="GeneID" id="28724649"/>
<dbReference type="OrthoDB" id="10436705at2759"/>
<dbReference type="EMBL" id="CP014245">
    <property type="protein sequence ID" value="AMD21360.1"/>
    <property type="molecule type" value="Genomic_DNA"/>
</dbReference>
<dbReference type="InterPro" id="IPR013979">
    <property type="entry name" value="TIF_beta_prop-like"/>
</dbReference>
<feature type="domain" description="Translation initiation factor beta propellor-like" evidence="1">
    <location>
        <begin position="224"/>
        <end position="292"/>
    </location>
</feature>
<name>A0A120K2F6_9SACH</name>
<dbReference type="AlphaFoldDB" id="A0A120K2F6"/>
<dbReference type="InterPro" id="IPR015943">
    <property type="entry name" value="WD40/YVTN_repeat-like_dom_sf"/>
</dbReference>
<accession>A0A120K2F6</accession>
<keyword evidence="3" id="KW-1185">Reference proteome</keyword>
<gene>
    <name evidence="2" type="ORF">AW171_hschr53310</name>
</gene>
<dbReference type="Proteomes" id="UP000243052">
    <property type="component" value="Chromosome v"/>
</dbReference>